<dbReference type="Proteomes" id="UP000008541">
    <property type="component" value="Chromosome"/>
</dbReference>
<evidence type="ECO:0000256" key="1">
    <source>
        <dbReference type="SAM" id="Coils"/>
    </source>
</evidence>
<evidence type="ECO:0000313" key="2">
    <source>
        <dbReference type="EMBL" id="ACA44113.1"/>
    </source>
</evidence>
<proteinExistence type="predicted"/>
<feature type="coiled-coil region" evidence="1">
    <location>
        <begin position="37"/>
        <end position="64"/>
    </location>
</feature>
<protein>
    <submittedName>
        <fullName evidence="2">Uncharacterized protein</fullName>
    </submittedName>
</protein>
<dbReference type="RefSeq" id="WP_003399074.1">
    <property type="nucleotide sequence ID" value="NC_010516.1"/>
</dbReference>
<evidence type="ECO:0000313" key="3">
    <source>
        <dbReference type="Proteomes" id="UP000008541"/>
    </source>
</evidence>
<name>B1IE81_CLOBK</name>
<keyword evidence="1" id="KW-0175">Coiled coil</keyword>
<sequence>MFSFLEEKRQGDIHDFFNKCSDIKYCIRLAPILNFIFNRNLERIYELQQELDSLLEEIKGLEASSARFDFVFK</sequence>
<organism evidence="2 3">
    <name type="scientific">Clostridium botulinum (strain Okra / Type B1)</name>
    <dbReference type="NCBI Taxonomy" id="498213"/>
    <lineage>
        <taxon>Bacteria</taxon>
        <taxon>Bacillati</taxon>
        <taxon>Bacillota</taxon>
        <taxon>Clostridia</taxon>
        <taxon>Eubacteriales</taxon>
        <taxon>Clostridiaceae</taxon>
        <taxon>Clostridium</taxon>
    </lineage>
</organism>
<gene>
    <name evidence="2" type="ordered locus">CLD_0521</name>
</gene>
<dbReference type="EMBL" id="CP000939">
    <property type="protein sequence ID" value="ACA44113.1"/>
    <property type="molecule type" value="Genomic_DNA"/>
</dbReference>
<dbReference type="AlphaFoldDB" id="B1IE81"/>
<accession>B1IE81</accession>
<dbReference type="HOGENOM" id="CLU_2698024_0_0_9"/>
<reference evidence="2 3" key="1">
    <citation type="journal article" date="2007" name="PLoS ONE">
        <title>Analysis of the neurotoxin complex genes in Clostridium botulinum A1-A4 and B1 strains: BoNT/A3, /Ba4 and /B1 clusters are located within plasmids.</title>
        <authorList>
            <person name="Smith T.J."/>
            <person name="Hill K.K."/>
            <person name="Foley B.T."/>
            <person name="Detter J.C."/>
            <person name="Munk A.C."/>
            <person name="Bruce D.C."/>
            <person name="Doggett N.A."/>
            <person name="Smith L.A."/>
            <person name="Marks J.D."/>
            <person name="Xie G."/>
            <person name="Brettin T.S."/>
        </authorList>
    </citation>
    <scope>NUCLEOTIDE SEQUENCE [LARGE SCALE GENOMIC DNA]</scope>
    <source>
        <strain evidence="3">Okra / Type B1</strain>
    </source>
</reference>
<dbReference type="KEGG" id="cbb:CLD_0521"/>